<keyword evidence="1" id="KW-0472">Membrane</keyword>
<dbReference type="PANTHER" id="PTHR38644">
    <property type="entry name" value="EXPRESSED PROTEIN"/>
    <property type="match status" value="1"/>
</dbReference>
<dbReference type="OrthoDB" id="5319015at2759"/>
<gene>
    <name evidence="3" type="ORF">WICMUC_005326</name>
</gene>
<dbReference type="AlphaFoldDB" id="A0A9P8P9S7"/>
<protein>
    <recommendedName>
        <fullName evidence="2">Mmc1 C-terminal domain-containing protein</fullName>
    </recommendedName>
</protein>
<dbReference type="EMBL" id="JAEUBF010001385">
    <property type="protein sequence ID" value="KAH3667539.1"/>
    <property type="molecule type" value="Genomic_DNA"/>
</dbReference>
<dbReference type="Proteomes" id="UP000769528">
    <property type="component" value="Unassembled WGS sequence"/>
</dbReference>
<feature type="domain" description="Mmc1 C-terminal" evidence="2">
    <location>
        <begin position="279"/>
        <end position="442"/>
    </location>
</feature>
<reference evidence="3" key="1">
    <citation type="journal article" date="2021" name="Open Biol.">
        <title>Shared evolutionary footprints suggest mitochondrial oxidative damage underlies multiple complex I losses in fungi.</title>
        <authorList>
            <person name="Schikora-Tamarit M.A."/>
            <person name="Marcet-Houben M."/>
            <person name="Nosek J."/>
            <person name="Gabaldon T."/>
        </authorList>
    </citation>
    <scope>NUCLEOTIDE SEQUENCE</scope>
    <source>
        <strain evidence="3">CBS6341</strain>
    </source>
</reference>
<reference evidence="3" key="2">
    <citation type="submission" date="2021-01" db="EMBL/GenBank/DDBJ databases">
        <authorList>
            <person name="Schikora-Tamarit M.A."/>
        </authorList>
    </citation>
    <scope>NUCLEOTIDE SEQUENCE</scope>
    <source>
        <strain evidence="3">CBS6341</strain>
    </source>
</reference>
<keyword evidence="1" id="KW-1133">Transmembrane helix</keyword>
<proteinExistence type="predicted"/>
<comment type="caution">
    <text evidence="3">The sequence shown here is derived from an EMBL/GenBank/DDBJ whole genome shotgun (WGS) entry which is preliminary data.</text>
</comment>
<dbReference type="Pfam" id="PF23868">
    <property type="entry name" value="Mmc1_C"/>
    <property type="match status" value="1"/>
</dbReference>
<keyword evidence="4" id="KW-1185">Reference proteome</keyword>
<accession>A0A9P8P9S7</accession>
<name>A0A9P8P9S7_9ASCO</name>
<evidence type="ECO:0000256" key="1">
    <source>
        <dbReference type="SAM" id="Phobius"/>
    </source>
</evidence>
<feature type="transmembrane region" description="Helical" evidence="1">
    <location>
        <begin position="412"/>
        <end position="429"/>
    </location>
</feature>
<sequence length="490" mass="57929">MIGYKSFNFKPSLSKLINLRLYSINQYSTNQKVLNYNEDLVINLIKAKQLFPQNIQLNNKINVLISRLKLPKLNKIRIGLIGSKPSLLNSLLIDPFESDLNWYHNHLIKRSSNENNVIKYSSKFVDNSDSNIFAIPSPFLLDKNIEFLEINNNETIELNDNVSFYLTFNKTFQNLIQINYPNYLFKDENFPQNQYLNFNEINSNLYDELINSLQKSSENSIIYSKLYPYTNIKQFIENLNNFIEISDLRLSESILLNLNLELNNNQSINQLNLKDIKIKSNLLNYSENLNHQFQQKFKSELSKFDRDYLNLWNLYEINQSFKNFLFNDCKFLQNSIKQYSYIKGQIDDLDSQSSQLNDNQLIQLSEEIVEKDLIELEKFGSNLILKNFLQLQLPIVIISSLGYFIFNYSSYSMIGLGLFGILLGLNNILQKWIKFVQIWLNDKILENFRIGILKNVNSLRELWDLKYNKEKHYIDERIKIIKTLQTFIEK</sequence>
<organism evidence="3 4">
    <name type="scientific">Wickerhamomyces mucosus</name>
    <dbReference type="NCBI Taxonomy" id="1378264"/>
    <lineage>
        <taxon>Eukaryota</taxon>
        <taxon>Fungi</taxon>
        <taxon>Dikarya</taxon>
        <taxon>Ascomycota</taxon>
        <taxon>Saccharomycotina</taxon>
        <taxon>Saccharomycetes</taxon>
        <taxon>Phaffomycetales</taxon>
        <taxon>Wickerhamomycetaceae</taxon>
        <taxon>Wickerhamomyces</taxon>
    </lineage>
</organism>
<keyword evidence="1" id="KW-0812">Transmembrane</keyword>
<evidence type="ECO:0000313" key="4">
    <source>
        <dbReference type="Proteomes" id="UP000769528"/>
    </source>
</evidence>
<evidence type="ECO:0000259" key="2">
    <source>
        <dbReference type="Pfam" id="PF23868"/>
    </source>
</evidence>
<dbReference type="InterPro" id="IPR056196">
    <property type="entry name" value="Mmc1_C"/>
</dbReference>
<evidence type="ECO:0000313" key="3">
    <source>
        <dbReference type="EMBL" id="KAH3667539.1"/>
    </source>
</evidence>
<dbReference type="PANTHER" id="PTHR38644:SF1">
    <property type="entry name" value="EXPRESSED PROTEIN"/>
    <property type="match status" value="1"/>
</dbReference>